<name>A0A165AR18_9APHY</name>
<reference evidence="2 3" key="1">
    <citation type="journal article" date="2016" name="Mol. Biol. Evol.">
        <title>Comparative Genomics of Early-Diverging Mushroom-Forming Fungi Provides Insights into the Origins of Lignocellulose Decay Capabilities.</title>
        <authorList>
            <person name="Nagy L.G."/>
            <person name="Riley R."/>
            <person name="Tritt A."/>
            <person name="Adam C."/>
            <person name="Daum C."/>
            <person name="Floudas D."/>
            <person name="Sun H."/>
            <person name="Yadav J.S."/>
            <person name="Pangilinan J."/>
            <person name="Larsson K.H."/>
            <person name="Matsuura K."/>
            <person name="Barry K."/>
            <person name="Labutti K."/>
            <person name="Kuo R."/>
            <person name="Ohm R.A."/>
            <person name="Bhattacharya S.S."/>
            <person name="Shirouzu T."/>
            <person name="Yoshinaga Y."/>
            <person name="Martin F.M."/>
            <person name="Grigoriev I.V."/>
            <person name="Hibbett D.S."/>
        </authorList>
    </citation>
    <scope>NUCLEOTIDE SEQUENCE [LARGE SCALE GENOMIC DNA]</scope>
    <source>
        <strain evidence="2 3">93-53</strain>
    </source>
</reference>
<keyword evidence="3" id="KW-1185">Reference proteome</keyword>
<accession>A0A165AR18</accession>
<organism evidence="2 3">
    <name type="scientific">Laetiporus sulphureus 93-53</name>
    <dbReference type="NCBI Taxonomy" id="1314785"/>
    <lineage>
        <taxon>Eukaryota</taxon>
        <taxon>Fungi</taxon>
        <taxon>Dikarya</taxon>
        <taxon>Basidiomycota</taxon>
        <taxon>Agaricomycotina</taxon>
        <taxon>Agaricomycetes</taxon>
        <taxon>Polyporales</taxon>
        <taxon>Laetiporus</taxon>
    </lineage>
</organism>
<evidence type="ECO:0000313" key="3">
    <source>
        <dbReference type="Proteomes" id="UP000076871"/>
    </source>
</evidence>
<evidence type="ECO:0000313" key="2">
    <source>
        <dbReference type="EMBL" id="KZS99493.1"/>
    </source>
</evidence>
<gene>
    <name evidence="2" type="ORF">LAESUDRAFT_765466</name>
</gene>
<evidence type="ECO:0000256" key="1">
    <source>
        <dbReference type="SAM" id="MobiDB-lite"/>
    </source>
</evidence>
<proteinExistence type="predicted"/>
<protein>
    <submittedName>
        <fullName evidence="2">Uncharacterized protein</fullName>
    </submittedName>
</protein>
<feature type="region of interest" description="Disordered" evidence="1">
    <location>
        <begin position="1"/>
        <end position="20"/>
    </location>
</feature>
<sequence>MSSLHGACQPMPDNGRAESLHALKRSHVLQVRRAQHTHAILTELAELVGAHAPITSIASTESRLEKTLTLPDKREVNKRGAFIASG</sequence>
<dbReference type="AlphaFoldDB" id="A0A165AR18"/>
<dbReference type="EMBL" id="KV427829">
    <property type="protein sequence ID" value="KZS99493.1"/>
    <property type="molecule type" value="Genomic_DNA"/>
</dbReference>
<dbReference type="InParanoid" id="A0A165AR18"/>
<dbReference type="RefSeq" id="XP_040757234.1">
    <property type="nucleotide sequence ID" value="XM_040913684.1"/>
</dbReference>
<dbReference type="GeneID" id="63830712"/>
<dbReference type="Proteomes" id="UP000076871">
    <property type="component" value="Unassembled WGS sequence"/>
</dbReference>